<evidence type="ECO:0000313" key="2">
    <source>
        <dbReference type="EMBL" id="PSG89944.1"/>
    </source>
</evidence>
<accession>A0A2T1NC00</accession>
<feature type="compositionally biased region" description="Low complexity" evidence="1">
    <location>
        <begin position="157"/>
        <end position="183"/>
    </location>
</feature>
<organism evidence="2 3">
    <name type="scientific">Aurantibacter aestuarii</name>
    <dbReference type="NCBI Taxonomy" id="1266046"/>
    <lineage>
        <taxon>Bacteria</taxon>
        <taxon>Pseudomonadati</taxon>
        <taxon>Bacteroidota</taxon>
        <taxon>Flavobacteriia</taxon>
        <taxon>Flavobacteriales</taxon>
        <taxon>Flavobacteriaceae</taxon>
        <taxon>Aurantibacter</taxon>
    </lineage>
</organism>
<name>A0A2T1NC00_9FLAO</name>
<comment type="caution">
    <text evidence="2">The sequence shown here is derived from an EMBL/GenBank/DDBJ whole genome shotgun (WGS) entry which is preliminary data.</text>
</comment>
<dbReference type="EMBL" id="PXOQ01000007">
    <property type="protein sequence ID" value="PSG89944.1"/>
    <property type="molecule type" value="Genomic_DNA"/>
</dbReference>
<protein>
    <submittedName>
        <fullName evidence="2">Uncharacterized protein</fullName>
    </submittedName>
</protein>
<sequence length="398" mass="44043">MEDMYNFTIDSTTIHVVNKVNYTSYTFFIKRDVQEPLIIENLVVEVDSTNIPKASIIKYNLNEPSVYLPETNSYSLNATAEQTPIIYNNTNVKVDGSTSDNPNCFGVQFCSWGTTGGPDSWHIATDVCISENEGRPVSTIHYVEYGVCDSGSGGDGNPTDSTNTNTNNNTNTTSDSTGNGGTATTSTYPVTNCRTCLDSSQNDCNSDMSSNSTTALNNYFGIGNYQNDCNLNLNELLPFNNISELDLFLDSLIENNFINHSSTVENVIHSIRRDIHKMSFSSFPNADLVAEIRLKVPDANNALECLQFQNIRVNLEGNNTFFDWNQFGSEDPSANDGPIVIINESLNTIKVIVSGEINIGLNFEGYPISAKKLITIEIVYDYSTSELNSNLSHWYYTN</sequence>
<dbReference type="Proteomes" id="UP000238426">
    <property type="component" value="Unassembled WGS sequence"/>
</dbReference>
<dbReference type="AlphaFoldDB" id="A0A2T1NC00"/>
<evidence type="ECO:0000313" key="3">
    <source>
        <dbReference type="Proteomes" id="UP000238426"/>
    </source>
</evidence>
<reference evidence="2 3" key="1">
    <citation type="submission" date="2018-03" db="EMBL/GenBank/DDBJ databases">
        <title>Mesoflavibacter sp. HG37 and Mesoflavibacter sp. HG96 sp.nov., two marine bacteria isolated from seawater of Western Pacific Ocean.</title>
        <authorList>
            <person name="Cheng H."/>
            <person name="Wu Y.-H."/>
            <person name="Guo L.-L."/>
            <person name="Xu X.-W."/>
        </authorList>
    </citation>
    <scope>NUCLEOTIDE SEQUENCE [LARGE SCALE GENOMIC DNA]</scope>
    <source>
        <strain evidence="2 3">KCTC 32269</strain>
    </source>
</reference>
<evidence type="ECO:0000256" key="1">
    <source>
        <dbReference type="SAM" id="MobiDB-lite"/>
    </source>
</evidence>
<dbReference type="RefSeq" id="WP_181256194.1">
    <property type="nucleotide sequence ID" value="NZ_PXOQ01000007.1"/>
</dbReference>
<feature type="region of interest" description="Disordered" evidence="1">
    <location>
        <begin position="153"/>
        <end position="183"/>
    </location>
</feature>
<gene>
    <name evidence="2" type="ORF">C7H52_01350</name>
</gene>
<proteinExistence type="predicted"/>
<keyword evidence="3" id="KW-1185">Reference proteome</keyword>